<dbReference type="EMBL" id="JAPWTJ010000089">
    <property type="protein sequence ID" value="KAJ8983206.1"/>
    <property type="molecule type" value="Genomic_DNA"/>
</dbReference>
<comment type="caution">
    <text evidence="2">The sequence shown here is derived from an EMBL/GenBank/DDBJ whole genome shotgun (WGS) entry which is preliminary data.</text>
</comment>
<gene>
    <name evidence="2" type="ORF">NQ317_016427</name>
</gene>
<protein>
    <submittedName>
        <fullName evidence="2">Uncharacterized protein</fullName>
    </submittedName>
</protein>
<evidence type="ECO:0000256" key="1">
    <source>
        <dbReference type="SAM" id="MobiDB-lite"/>
    </source>
</evidence>
<reference evidence="2" key="1">
    <citation type="journal article" date="2023" name="Insect Mol. Biol.">
        <title>Genome sequencing provides insights into the evolution of gene families encoding plant cell wall-degrading enzymes in longhorned beetles.</title>
        <authorList>
            <person name="Shin N.R."/>
            <person name="Okamura Y."/>
            <person name="Kirsch R."/>
            <person name="Pauchet Y."/>
        </authorList>
    </citation>
    <scope>NUCLEOTIDE SEQUENCE</scope>
    <source>
        <strain evidence="2">MMC_N1</strain>
    </source>
</reference>
<keyword evidence="3" id="KW-1185">Reference proteome</keyword>
<organism evidence="2 3">
    <name type="scientific">Molorchus minor</name>
    <dbReference type="NCBI Taxonomy" id="1323400"/>
    <lineage>
        <taxon>Eukaryota</taxon>
        <taxon>Metazoa</taxon>
        <taxon>Ecdysozoa</taxon>
        <taxon>Arthropoda</taxon>
        <taxon>Hexapoda</taxon>
        <taxon>Insecta</taxon>
        <taxon>Pterygota</taxon>
        <taxon>Neoptera</taxon>
        <taxon>Endopterygota</taxon>
        <taxon>Coleoptera</taxon>
        <taxon>Polyphaga</taxon>
        <taxon>Cucujiformia</taxon>
        <taxon>Chrysomeloidea</taxon>
        <taxon>Cerambycidae</taxon>
        <taxon>Lamiinae</taxon>
        <taxon>Monochamini</taxon>
        <taxon>Molorchus</taxon>
    </lineage>
</organism>
<feature type="region of interest" description="Disordered" evidence="1">
    <location>
        <begin position="1"/>
        <end position="26"/>
    </location>
</feature>
<proteinExistence type="predicted"/>
<accession>A0ABQ9JXX6</accession>
<evidence type="ECO:0000313" key="2">
    <source>
        <dbReference type="EMBL" id="KAJ8983206.1"/>
    </source>
</evidence>
<dbReference type="Proteomes" id="UP001162164">
    <property type="component" value="Unassembled WGS sequence"/>
</dbReference>
<sequence length="67" mass="7413">MAKAHKALEDAKSKVNEEADKVQDAAKRQMQGLEDGFKEELDKLKEKAKNAGVNIDDCLKRKRGSVG</sequence>
<name>A0ABQ9JXX6_9CUCU</name>
<evidence type="ECO:0000313" key="3">
    <source>
        <dbReference type="Proteomes" id="UP001162164"/>
    </source>
</evidence>